<name>A0A3I8H4M4_SALER</name>
<evidence type="ECO:0008006" key="2">
    <source>
        <dbReference type="Google" id="ProtNLM"/>
    </source>
</evidence>
<comment type="caution">
    <text evidence="1">The sequence shown here is derived from an EMBL/GenBank/DDBJ whole genome shotgun (WGS) entry which is preliminary data.</text>
</comment>
<proteinExistence type="predicted"/>
<accession>A0A3I8H4M4</accession>
<reference evidence="1" key="1">
    <citation type="submission" date="2018-10" db="EMBL/GenBank/DDBJ databases">
        <authorList>
            <consortium name="PulseNet: The National Subtyping Network for Foodborne Disease Surveillance"/>
            <person name="Tarr C.L."/>
            <person name="Trees E."/>
            <person name="Katz L.S."/>
            <person name="Carleton-Romer H.A."/>
            <person name="Stroika S."/>
            <person name="Kucerova Z."/>
            <person name="Roache K.F."/>
            <person name="Sabol A.L."/>
            <person name="Besser J."/>
            <person name="Gerner-Smidt P."/>
        </authorList>
    </citation>
    <scope>NUCLEOTIDE SEQUENCE [LARGE SCALE GENOMIC DNA]</scope>
    <source>
        <strain evidence="1">PNUSAS057480</strain>
    </source>
</reference>
<gene>
    <name evidence="1" type="ORF">ED033_03525</name>
</gene>
<dbReference type="AlphaFoldDB" id="A0A3I8H4M4"/>
<dbReference type="RefSeq" id="WP_079940902.1">
    <property type="nucleotide sequence ID" value="NZ_JBNQQN010000005.1"/>
</dbReference>
<evidence type="ECO:0000313" key="1">
    <source>
        <dbReference type="EMBL" id="MER41429.1"/>
    </source>
</evidence>
<dbReference type="EMBL" id="RMEA01000007">
    <property type="protein sequence ID" value="MER41429.1"/>
    <property type="molecule type" value="Genomic_DNA"/>
</dbReference>
<protein>
    <recommendedName>
        <fullName evidence="2">Phage tail protein</fullName>
    </recommendedName>
</protein>
<sequence>MRYYDIKIFYPPQYPPDPNADTRKIYRHYTSLKNGVHNPGSLMVEFDILRFGESTPQGETTITIWGISPQEMQQARQNMFGMPIEVRVGMSKGLPLANAGKSGLVLKGVIWQALGNWQGTELRLDLIVTVSPVSHVDPLPLAPINLTLPWNKGQKLSDALFDCLRTLGGYTFSISISDRLVNNYDNGMYCGSLSDLAVYLNTFSKSIIKDKNYAGVEIAVVDGNEIRVYDNDFDTHRAKKPEESAAYRRDHPIQLQFTDLIGQPTWIKYNTVSVPCVMRGDIQVGDFILMPKESRPIIQAASYSQFRDESAFKGLFQVTLVRLLGNSRQPDANSWVTVLEANPYSETQKQ</sequence>
<dbReference type="Proteomes" id="UP000885379">
    <property type="component" value="Unassembled WGS sequence"/>
</dbReference>
<organism evidence="1">
    <name type="scientific">Salmonella enterica</name>
    <name type="common">Salmonella choleraesuis</name>
    <dbReference type="NCBI Taxonomy" id="28901"/>
    <lineage>
        <taxon>Bacteria</taxon>
        <taxon>Pseudomonadati</taxon>
        <taxon>Pseudomonadota</taxon>
        <taxon>Gammaproteobacteria</taxon>
        <taxon>Enterobacterales</taxon>
        <taxon>Enterobacteriaceae</taxon>
        <taxon>Salmonella</taxon>
    </lineage>
</organism>